<organism evidence="12 13">
    <name type="scientific">Bombyx mori</name>
    <name type="common">Silk moth</name>
    <dbReference type="NCBI Taxonomy" id="7091"/>
    <lineage>
        <taxon>Eukaryota</taxon>
        <taxon>Metazoa</taxon>
        <taxon>Ecdysozoa</taxon>
        <taxon>Arthropoda</taxon>
        <taxon>Hexapoda</taxon>
        <taxon>Insecta</taxon>
        <taxon>Pterygota</taxon>
        <taxon>Neoptera</taxon>
        <taxon>Endopterygota</taxon>
        <taxon>Lepidoptera</taxon>
        <taxon>Glossata</taxon>
        <taxon>Ditrysia</taxon>
        <taxon>Bombycoidea</taxon>
        <taxon>Bombycidae</taxon>
        <taxon>Bombycinae</taxon>
        <taxon>Bombyx</taxon>
    </lineage>
</organism>
<dbReference type="Proteomes" id="UP000005204">
    <property type="component" value="Unassembled WGS sequence"/>
</dbReference>
<evidence type="ECO:0000256" key="8">
    <source>
        <dbReference type="ARBA" id="ARBA00037948"/>
    </source>
</evidence>
<feature type="domain" description="C2H2-type" evidence="11">
    <location>
        <begin position="229"/>
        <end position="258"/>
    </location>
</feature>
<evidence type="ECO:0000256" key="5">
    <source>
        <dbReference type="ARBA" id="ARBA00022833"/>
    </source>
</evidence>
<dbReference type="PANTHER" id="PTHR24388">
    <property type="entry name" value="ZINC FINGER PROTEIN"/>
    <property type="match status" value="1"/>
</dbReference>
<keyword evidence="6" id="KW-0238">DNA-binding</keyword>
<dbReference type="SMART" id="SM00355">
    <property type="entry name" value="ZnF_C2H2"/>
    <property type="match status" value="9"/>
</dbReference>
<evidence type="ECO:0000256" key="4">
    <source>
        <dbReference type="ARBA" id="ARBA00022771"/>
    </source>
</evidence>
<dbReference type="PROSITE" id="PS00028">
    <property type="entry name" value="ZINC_FINGER_C2H2_1"/>
    <property type="match status" value="4"/>
</dbReference>
<comment type="similarity">
    <text evidence="8">Belongs to the snail C2H2-type zinc-finger protein family.</text>
</comment>
<dbReference type="GO" id="GO:0000981">
    <property type="term" value="F:DNA-binding transcription factor activity, RNA polymerase II-specific"/>
    <property type="evidence" value="ECO:0007669"/>
    <property type="project" value="TreeGrafter"/>
</dbReference>
<evidence type="ECO:0000256" key="6">
    <source>
        <dbReference type="ARBA" id="ARBA00023125"/>
    </source>
</evidence>
<dbReference type="InterPro" id="IPR036236">
    <property type="entry name" value="Znf_C2H2_sf"/>
</dbReference>
<evidence type="ECO:0000313" key="12">
    <source>
        <dbReference type="EnsemblMetazoa" id="XP_004929733.2"/>
    </source>
</evidence>
<dbReference type="CTD" id="25988"/>
<keyword evidence="13" id="KW-1185">Reference proteome</keyword>
<evidence type="ECO:0000256" key="10">
    <source>
        <dbReference type="SAM" id="MobiDB-lite"/>
    </source>
</evidence>
<evidence type="ECO:0000313" key="13">
    <source>
        <dbReference type="Proteomes" id="UP000005204"/>
    </source>
</evidence>
<keyword evidence="5" id="KW-0862">Zinc</keyword>
<keyword evidence="7" id="KW-0539">Nucleus</keyword>
<dbReference type="InterPro" id="IPR050527">
    <property type="entry name" value="Snail/Krueppel_Znf"/>
</dbReference>
<feature type="region of interest" description="Disordered" evidence="10">
    <location>
        <begin position="367"/>
        <end position="397"/>
    </location>
</feature>
<keyword evidence="2" id="KW-0479">Metal-binding</keyword>
<dbReference type="RefSeq" id="XP_004929733.2">
    <property type="nucleotide sequence ID" value="XM_004929676.5"/>
</dbReference>
<dbReference type="GO" id="GO:0008270">
    <property type="term" value="F:zinc ion binding"/>
    <property type="evidence" value="ECO:0007669"/>
    <property type="project" value="UniProtKB-KW"/>
</dbReference>
<evidence type="ECO:0000256" key="9">
    <source>
        <dbReference type="PROSITE-ProRule" id="PRU00042"/>
    </source>
</evidence>
<name>A0A8R1WPP9_BOMMO</name>
<feature type="compositionally biased region" description="Basic and acidic residues" evidence="10">
    <location>
        <begin position="376"/>
        <end position="385"/>
    </location>
</feature>
<feature type="domain" description="C2H2-type" evidence="11">
    <location>
        <begin position="345"/>
        <end position="372"/>
    </location>
</feature>
<dbReference type="Pfam" id="PF00096">
    <property type="entry name" value="zf-C2H2"/>
    <property type="match status" value="1"/>
</dbReference>
<evidence type="ECO:0000259" key="11">
    <source>
        <dbReference type="PROSITE" id="PS50157"/>
    </source>
</evidence>
<comment type="subcellular location">
    <subcellularLocation>
        <location evidence="1">Nucleus</location>
    </subcellularLocation>
</comment>
<dbReference type="EnsemblMetazoa" id="XM_004929676.4">
    <property type="protein sequence ID" value="XP_004929733.2"/>
    <property type="gene ID" value="LOC101735932"/>
</dbReference>
<dbReference type="PANTHER" id="PTHR24388:SF54">
    <property type="entry name" value="PROTEIN ESCARGOT"/>
    <property type="match status" value="1"/>
</dbReference>
<dbReference type="GeneID" id="101735932"/>
<dbReference type="Gene3D" id="3.30.160.60">
    <property type="entry name" value="Classic Zinc Finger"/>
    <property type="match status" value="3"/>
</dbReference>
<evidence type="ECO:0000256" key="2">
    <source>
        <dbReference type="ARBA" id="ARBA00022723"/>
    </source>
</evidence>
<evidence type="ECO:0000256" key="1">
    <source>
        <dbReference type="ARBA" id="ARBA00004123"/>
    </source>
</evidence>
<dbReference type="KEGG" id="bmor:101735932"/>
<keyword evidence="4 9" id="KW-0863">Zinc-finger</keyword>
<reference evidence="13" key="1">
    <citation type="journal article" date="2008" name="Insect Biochem. Mol. Biol.">
        <title>The genome of a lepidopteran model insect, the silkworm Bombyx mori.</title>
        <authorList>
            <consortium name="International Silkworm Genome Consortium"/>
        </authorList>
    </citation>
    <scope>NUCLEOTIDE SEQUENCE [LARGE SCALE GENOMIC DNA]</scope>
    <source>
        <strain evidence="13">p50T</strain>
    </source>
</reference>
<proteinExistence type="inferred from homology"/>
<dbReference type="PROSITE" id="PS50157">
    <property type="entry name" value="ZINC_FINGER_C2H2_2"/>
    <property type="match status" value="4"/>
</dbReference>
<evidence type="ECO:0000256" key="7">
    <source>
        <dbReference type="ARBA" id="ARBA00023242"/>
    </source>
</evidence>
<accession>A0A8R1WPP9</accession>
<reference evidence="12" key="2">
    <citation type="submission" date="2022-06" db="UniProtKB">
        <authorList>
            <consortium name="EnsemblMetazoa"/>
        </authorList>
    </citation>
    <scope>IDENTIFICATION</scope>
    <source>
        <strain evidence="12">p50T (Dazao)</strain>
    </source>
</reference>
<protein>
    <recommendedName>
        <fullName evidence="11">C2H2-type domain-containing protein</fullName>
    </recommendedName>
</protein>
<evidence type="ECO:0000256" key="3">
    <source>
        <dbReference type="ARBA" id="ARBA00022737"/>
    </source>
</evidence>
<dbReference type="SUPFAM" id="SSF57667">
    <property type="entry name" value="beta-beta-alpha zinc fingers"/>
    <property type="match status" value="2"/>
</dbReference>
<dbReference type="GO" id="GO:0005634">
    <property type="term" value="C:nucleus"/>
    <property type="evidence" value="ECO:0007669"/>
    <property type="project" value="UniProtKB-SubCell"/>
</dbReference>
<dbReference type="GO" id="GO:0000978">
    <property type="term" value="F:RNA polymerase II cis-regulatory region sequence-specific DNA binding"/>
    <property type="evidence" value="ECO:0007669"/>
    <property type="project" value="TreeGrafter"/>
</dbReference>
<sequence>MSVKKNVEIQHKIKLNPKLASSLRCMQWLKHQNSPSNKKVLQSKNDVLFVQTNKFEKPEFSNLDTEDTIPDGVNESVIKPKTVTTKFLRISKLSLACEWQGCKLLTNNYESYQKHVIAHFSDVIQIIDKEETVMYSCLWDVCGHKTKDYNEMFRHLNYHAYHGKLLAIGLNGRATLKLERCKKNSTKRNQLPNLPNEHICMWTDCNRKFNSIQILFDHAKLHVNYSEKFLCSWAGCGAWFTTKALLGAHVRSHTGERLIACYHCGQHFANNRKLRDHLRRQNVDPESPFKCTMCGIPCATEYLLNEHARQHVSAHVCALCDMTATSPAALAQHVRYRHLPRAPHHACTRCAYRAVTKNDLQKHLMIHDKKRNKKKSDRESDRDSDLSDNSIITTKKKKKKIPRKYACHMCPEDKMKVFARGNTLTSHLVKVHGVQWPYGHSRFRYQKSEDGVYRLTTTRYEVLEVSNKIFARDSGPKQSLNENLDFKLKQVAEPTFDTPRRFEIMLLGGEGEGGHGGVEESRDSGLVEITMCDVDDKGNVIKSELIESQVI</sequence>
<feature type="domain" description="C2H2-type" evidence="11">
    <location>
        <begin position="259"/>
        <end position="288"/>
    </location>
</feature>
<feature type="domain" description="C2H2-type" evidence="11">
    <location>
        <begin position="198"/>
        <end position="227"/>
    </location>
</feature>
<dbReference type="AlphaFoldDB" id="A0A8R1WPP9"/>
<dbReference type="InterPro" id="IPR013087">
    <property type="entry name" value="Znf_C2H2_type"/>
</dbReference>
<keyword evidence="3" id="KW-0677">Repeat</keyword>